<feature type="transmembrane region" description="Helical" evidence="1">
    <location>
        <begin position="82"/>
        <end position="101"/>
    </location>
</feature>
<dbReference type="KEGG" id="pact:CA264_18965"/>
<reference evidence="3" key="1">
    <citation type="submission" date="2017-05" db="EMBL/GenBank/DDBJ databases">
        <authorList>
            <person name="Ray J."/>
            <person name="Price M."/>
            <person name="Deutschbauer A."/>
        </authorList>
    </citation>
    <scope>NUCLEOTIDE SEQUENCE [LARGE SCALE GENOMIC DNA]</scope>
    <source>
        <strain evidence="3">DSM 19842</strain>
    </source>
</reference>
<dbReference type="InterPro" id="IPR021215">
    <property type="entry name" value="DUF2752"/>
</dbReference>
<keyword evidence="3" id="KW-1185">Reference proteome</keyword>
<keyword evidence="1" id="KW-1133">Transmembrane helix</keyword>
<sequence length="127" mass="14240">MKHLGSVYSGWHWVQARLPLEVLLWLLGLAVLALTDPHEEHLFSFCPFSWVLESGCPGCGLGHGIAYLARGEWEASWRAHPLAAPAVVLLLWRCGRLLYFYRKRNHQLTKVKCYGKYTPPDAGPGAG</sequence>
<organism evidence="2 3">
    <name type="scientific">Pontibacter actiniarum</name>
    <dbReference type="NCBI Taxonomy" id="323450"/>
    <lineage>
        <taxon>Bacteria</taxon>
        <taxon>Pseudomonadati</taxon>
        <taxon>Bacteroidota</taxon>
        <taxon>Cytophagia</taxon>
        <taxon>Cytophagales</taxon>
        <taxon>Hymenobacteraceae</taxon>
        <taxon>Pontibacter</taxon>
    </lineage>
</organism>
<name>A0A1X9YWX1_9BACT</name>
<gene>
    <name evidence="2" type="ORF">CA264_18965</name>
</gene>
<keyword evidence="1" id="KW-0812">Transmembrane</keyword>
<dbReference type="EMBL" id="CP021235">
    <property type="protein sequence ID" value="ARS37332.1"/>
    <property type="molecule type" value="Genomic_DNA"/>
</dbReference>
<dbReference type="Proteomes" id="UP000266292">
    <property type="component" value="Chromosome"/>
</dbReference>
<dbReference type="Pfam" id="PF10825">
    <property type="entry name" value="DUF2752"/>
    <property type="match status" value="1"/>
</dbReference>
<protein>
    <recommendedName>
        <fullName evidence="4">DUF2752 domain-containing protein</fullName>
    </recommendedName>
</protein>
<evidence type="ECO:0000256" key="1">
    <source>
        <dbReference type="SAM" id="Phobius"/>
    </source>
</evidence>
<proteinExistence type="predicted"/>
<evidence type="ECO:0008006" key="4">
    <source>
        <dbReference type="Google" id="ProtNLM"/>
    </source>
</evidence>
<dbReference type="AlphaFoldDB" id="A0A1X9YWX1"/>
<accession>A0A1X9YWX1</accession>
<evidence type="ECO:0000313" key="2">
    <source>
        <dbReference type="EMBL" id="ARS37332.1"/>
    </source>
</evidence>
<dbReference type="RefSeq" id="WP_084196290.1">
    <property type="nucleotide sequence ID" value="NZ_CP021235.1"/>
</dbReference>
<dbReference type="STRING" id="709015.GCA_000472485_03827"/>
<feature type="transmembrane region" description="Helical" evidence="1">
    <location>
        <begin position="18"/>
        <end position="35"/>
    </location>
</feature>
<keyword evidence="1" id="KW-0472">Membrane</keyword>
<dbReference type="OrthoDB" id="1525013at2"/>
<evidence type="ECO:0000313" key="3">
    <source>
        <dbReference type="Proteomes" id="UP000266292"/>
    </source>
</evidence>